<evidence type="ECO:0000256" key="5">
    <source>
        <dbReference type="ARBA" id="ARBA00022801"/>
    </source>
</evidence>
<dbReference type="Proteomes" id="UP000198253">
    <property type="component" value="Chromosome I"/>
</dbReference>
<dbReference type="Pfam" id="PF00884">
    <property type="entry name" value="Sulfatase"/>
    <property type="match status" value="1"/>
</dbReference>
<keyword evidence="3" id="KW-0479">Metal-binding</keyword>
<dbReference type="Gene3D" id="3.40.720.10">
    <property type="entry name" value="Alkaline Phosphatase, subunit A"/>
    <property type="match status" value="1"/>
</dbReference>
<accession>A0A1C4ZT09</accession>
<evidence type="ECO:0000313" key="10">
    <source>
        <dbReference type="Proteomes" id="UP000198253"/>
    </source>
</evidence>
<dbReference type="RefSeq" id="WP_088984348.1">
    <property type="nucleotide sequence ID" value="NZ_LT607413.1"/>
</dbReference>
<dbReference type="Gene3D" id="3.30.1120.10">
    <property type="match status" value="1"/>
</dbReference>
<dbReference type="GO" id="GO:0046872">
    <property type="term" value="F:metal ion binding"/>
    <property type="evidence" value="ECO:0007669"/>
    <property type="project" value="UniProtKB-KW"/>
</dbReference>
<organism evidence="9 10">
    <name type="scientific">Micromonospora echinospora</name>
    <name type="common">Micromonospora purpurea</name>
    <dbReference type="NCBI Taxonomy" id="1877"/>
    <lineage>
        <taxon>Bacteria</taxon>
        <taxon>Bacillati</taxon>
        <taxon>Actinomycetota</taxon>
        <taxon>Actinomycetes</taxon>
        <taxon>Micromonosporales</taxon>
        <taxon>Micromonosporaceae</taxon>
        <taxon>Micromonospora</taxon>
    </lineage>
</organism>
<proteinExistence type="inferred from homology"/>
<dbReference type="InterPro" id="IPR050738">
    <property type="entry name" value="Sulfatase"/>
</dbReference>
<gene>
    <name evidence="9" type="ORF">GA0070618_5709</name>
</gene>
<dbReference type="EMBL" id="LT607413">
    <property type="protein sequence ID" value="SCF35911.1"/>
    <property type="molecule type" value="Genomic_DNA"/>
</dbReference>
<reference evidence="10" key="1">
    <citation type="submission" date="2016-06" db="EMBL/GenBank/DDBJ databases">
        <authorList>
            <person name="Varghese N."/>
            <person name="Submissions Spin"/>
        </authorList>
    </citation>
    <scope>NUCLEOTIDE SEQUENCE [LARGE SCALE GENOMIC DNA]</scope>
    <source>
        <strain evidence="10">DSM 43816</strain>
    </source>
</reference>
<evidence type="ECO:0000256" key="3">
    <source>
        <dbReference type="ARBA" id="ARBA00022723"/>
    </source>
</evidence>
<evidence type="ECO:0000256" key="6">
    <source>
        <dbReference type="ARBA" id="ARBA00022837"/>
    </source>
</evidence>
<sequence length="577" mass="61628">MPPLTLRLGAAAATATLSCTALAAAGAAAPPTDATDRPARAARPNIVFVLADDLGWADVSTGRTNKGSGNPYNETRAVDRLAREGVAFDNAYGGPNCVPTRAALLTGLYAPRPTNNLYLVGDLDRGGDHTLLDGAPQGLPDGDDALPAEAYTVGEALRDAGYATGYVGKFHVTPTAGQITTDFGFEENLGGSNSGHASQYHAVDGRFNDSVGPALDRFAADYTREYVDENIKPYSHGVTDAILDALVGTDKHVTDAVADATIDFIDRHKHEPFFTWVSNYAVHTPIGDKQPRADLLAKYRAKPAVPGHPANAPYSALLEGLDQGLARLVHHLETTPDPRNPGHPLADNTIVVLTSDNGGTANADNGWLSGYKGELREGGLRVPTVVWSRGQHLVDGGVVDPTPIHAVDYLPTFASLAGADLPRGLRPDGVDLSGIWRTANAGLGARPLFWHLPGYLIAGARDQRPETVIRSGPWKLSYRYETRDWNLYHLGSDIGETTDLAATHPDVTRRLGNRLVRWLDDVDAPLATLRAGQAPITVTFQGTAYSDGKITRYDEPTELTFQPGDEVPALLPTVVTR</sequence>
<comment type="similarity">
    <text evidence="2">Belongs to the sulfatase family.</text>
</comment>
<keyword evidence="10" id="KW-1185">Reference proteome</keyword>
<protein>
    <submittedName>
        <fullName evidence="9">Arylsulfatase A</fullName>
    </submittedName>
</protein>
<comment type="cofactor">
    <cofactor evidence="1">
        <name>Ca(2+)</name>
        <dbReference type="ChEBI" id="CHEBI:29108"/>
    </cofactor>
</comment>
<dbReference type="OrthoDB" id="9777306at2"/>
<dbReference type="PANTHER" id="PTHR42693">
    <property type="entry name" value="ARYLSULFATASE FAMILY MEMBER"/>
    <property type="match status" value="1"/>
</dbReference>
<evidence type="ECO:0000313" key="9">
    <source>
        <dbReference type="EMBL" id="SCF35911.1"/>
    </source>
</evidence>
<evidence type="ECO:0000259" key="8">
    <source>
        <dbReference type="Pfam" id="PF00884"/>
    </source>
</evidence>
<dbReference type="PROSITE" id="PS00149">
    <property type="entry name" value="SULFATASE_2"/>
    <property type="match status" value="1"/>
</dbReference>
<dbReference type="PROSITE" id="PS51257">
    <property type="entry name" value="PROKAR_LIPOPROTEIN"/>
    <property type="match status" value="1"/>
</dbReference>
<evidence type="ECO:0000256" key="2">
    <source>
        <dbReference type="ARBA" id="ARBA00008779"/>
    </source>
</evidence>
<dbReference type="GO" id="GO:0004065">
    <property type="term" value="F:arylsulfatase activity"/>
    <property type="evidence" value="ECO:0007669"/>
    <property type="project" value="TreeGrafter"/>
</dbReference>
<dbReference type="InParanoid" id="A0A1C4ZT09"/>
<dbReference type="InterPro" id="IPR000917">
    <property type="entry name" value="Sulfatase_N"/>
</dbReference>
<keyword evidence="4 7" id="KW-0732">Signal</keyword>
<dbReference type="FunCoup" id="A0A1C4ZT09">
    <property type="interactions" value="4"/>
</dbReference>
<keyword evidence="5" id="KW-0378">Hydrolase</keyword>
<dbReference type="InterPro" id="IPR017850">
    <property type="entry name" value="Alkaline_phosphatase_core_sf"/>
</dbReference>
<evidence type="ECO:0000256" key="4">
    <source>
        <dbReference type="ARBA" id="ARBA00022729"/>
    </source>
</evidence>
<evidence type="ECO:0000256" key="1">
    <source>
        <dbReference type="ARBA" id="ARBA00001913"/>
    </source>
</evidence>
<feature type="domain" description="Sulfatase N-terminal" evidence="8">
    <location>
        <begin position="44"/>
        <end position="419"/>
    </location>
</feature>
<dbReference type="SUPFAM" id="SSF53649">
    <property type="entry name" value="Alkaline phosphatase-like"/>
    <property type="match status" value="1"/>
</dbReference>
<name>A0A1C4ZT09_MICEC</name>
<evidence type="ECO:0000256" key="7">
    <source>
        <dbReference type="SAM" id="SignalP"/>
    </source>
</evidence>
<dbReference type="AlphaFoldDB" id="A0A1C4ZT09"/>
<keyword evidence="6" id="KW-0106">Calcium</keyword>
<feature type="chain" id="PRO_5008710565" evidence="7">
    <location>
        <begin position="24"/>
        <end position="577"/>
    </location>
</feature>
<dbReference type="InterPro" id="IPR024607">
    <property type="entry name" value="Sulfatase_CS"/>
</dbReference>
<dbReference type="PANTHER" id="PTHR42693:SF42">
    <property type="entry name" value="ARYLSULFATASE G"/>
    <property type="match status" value="1"/>
</dbReference>
<feature type="signal peptide" evidence="7">
    <location>
        <begin position="1"/>
        <end position="23"/>
    </location>
</feature>